<dbReference type="Proteomes" id="UP001066276">
    <property type="component" value="Chromosome 5"/>
</dbReference>
<evidence type="ECO:0000313" key="1">
    <source>
        <dbReference type="EMBL" id="KAJ1157699.1"/>
    </source>
</evidence>
<protein>
    <submittedName>
        <fullName evidence="1">Uncharacterized protein</fullName>
    </submittedName>
</protein>
<proteinExistence type="predicted"/>
<evidence type="ECO:0000313" key="2">
    <source>
        <dbReference type="Proteomes" id="UP001066276"/>
    </source>
</evidence>
<name>A0AAV7S2J8_PLEWA</name>
<dbReference type="AlphaFoldDB" id="A0AAV7S2J8"/>
<accession>A0AAV7S2J8</accession>
<comment type="caution">
    <text evidence="1">The sequence shown here is derived from an EMBL/GenBank/DDBJ whole genome shotgun (WGS) entry which is preliminary data.</text>
</comment>
<sequence length="139" mass="16308">MFEHKIYEKQDAFVTAEVVSSVHRIALDWNRPPRVKFLTDVPREEEIESRYQVTDFILRVLGEQRTEDDQTTEALIRFWLTKCRGPEQGNPTRMTKKEKTQRTQSARVISMCSTQRIANSDMIYRIAICETLIAIQISK</sequence>
<reference evidence="1" key="1">
    <citation type="journal article" date="2022" name="bioRxiv">
        <title>Sequencing and chromosome-scale assembly of the giantPleurodeles waltlgenome.</title>
        <authorList>
            <person name="Brown T."/>
            <person name="Elewa A."/>
            <person name="Iarovenko S."/>
            <person name="Subramanian E."/>
            <person name="Araus A.J."/>
            <person name="Petzold A."/>
            <person name="Susuki M."/>
            <person name="Suzuki K.-i.T."/>
            <person name="Hayashi T."/>
            <person name="Toyoda A."/>
            <person name="Oliveira C."/>
            <person name="Osipova E."/>
            <person name="Leigh N.D."/>
            <person name="Simon A."/>
            <person name="Yun M.H."/>
        </authorList>
    </citation>
    <scope>NUCLEOTIDE SEQUENCE</scope>
    <source>
        <strain evidence="1">20211129_DDA</strain>
        <tissue evidence="1">Liver</tissue>
    </source>
</reference>
<gene>
    <name evidence="1" type="ORF">NDU88_010399</name>
</gene>
<organism evidence="1 2">
    <name type="scientific">Pleurodeles waltl</name>
    <name type="common">Iberian ribbed newt</name>
    <dbReference type="NCBI Taxonomy" id="8319"/>
    <lineage>
        <taxon>Eukaryota</taxon>
        <taxon>Metazoa</taxon>
        <taxon>Chordata</taxon>
        <taxon>Craniata</taxon>
        <taxon>Vertebrata</taxon>
        <taxon>Euteleostomi</taxon>
        <taxon>Amphibia</taxon>
        <taxon>Batrachia</taxon>
        <taxon>Caudata</taxon>
        <taxon>Salamandroidea</taxon>
        <taxon>Salamandridae</taxon>
        <taxon>Pleurodelinae</taxon>
        <taxon>Pleurodeles</taxon>
    </lineage>
</organism>
<keyword evidence="2" id="KW-1185">Reference proteome</keyword>
<dbReference type="EMBL" id="JANPWB010000009">
    <property type="protein sequence ID" value="KAJ1157699.1"/>
    <property type="molecule type" value="Genomic_DNA"/>
</dbReference>